<dbReference type="InterPro" id="IPR043767">
    <property type="entry name" value="DUF5713"/>
</dbReference>
<feature type="region of interest" description="Disordered" evidence="1">
    <location>
        <begin position="1"/>
        <end position="50"/>
    </location>
</feature>
<gene>
    <name evidence="3" type="ORF">GCM10010227_19400</name>
    <name evidence="2" type="ORF">Sgou_16090</name>
</gene>
<dbReference type="RefSeq" id="WP_308429910.1">
    <property type="nucleotide sequence ID" value="NZ_BLLO01000014.1"/>
</dbReference>
<name>A0A8H9HHJ3_9ACTN</name>
<dbReference type="Proteomes" id="UP000660975">
    <property type="component" value="Unassembled WGS sequence"/>
</dbReference>
<organism evidence="3 5">
    <name type="scientific">Streptomyces gougerotii</name>
    <dbReference type="NCBI Taxonomy" id="53448"/>
    <lineage>
        <taxon>Bacteria</taxon>
        <taxon>Bacillati</taxon>
        <taxon>Actinomycetota</taxon>
        <taxon>Actinomycetes</taxon>
        <taxon>Kitasatosporales</taxon>
        <taxon>Streptomycetaceae</taxon>
        <taxon>Streptomyces</taxon>
        <taxon>Streptomyces diastaticus group</taxon>
    </lineage>
</organism>
<evidence type="ECO:0000313" key="5">
    <source>
        <dbReference type="Proteomes" id="UP000660975"/>
    </source>
</evidence>
<comment type="caution">
    <text evidence="3">The sequence shown here is derived from an EMBL/GenBank/DDBJ whole genome shotgun (WGS) entry which is preliminary data.</text>
</comment>
<dbReference type="EMBL" id="BLLO01000014">
    <property type="protein sequence ID" value="GFH76939.1"/>
    <property type="molecule type" value="Genomic_DNA"/>
</dbReference>
<dbReference type="Pfam" id="PF18977">
    <property type="entry name" value="DUF5713"/>
    <property type="match status" value="1"/>
</dbReference>
<reference evidence="3" key="1">
    <citation type="journal article" date="2014" name="Int. J. Syst. Evol. Microbiol.">
        <title>Complete genome sequence of Corynebacterium casei LMG S-19264T (=DSM 44701T), isolated from a smear-ripened cheese.</title>
        <authorList>
            <consortium name="US DOE Joint Genome Institute (JGI-PGF)"/>
            <person name="Walter F."/>
            <person name="Albersmeier A."/>
            <person name="Kalinowski J."/>
            <person name="Ruckert C."/>
        </authorList>
    </citation>
    <scope>NUCLEOTIDE SEQUENCE</scope>
    <source>
        <strain evidence="3">JCM 4136</strain>
    </source>
</reference>
<evidence type="ECO:0000313" key="4">
    <source>
        <dbReference type="Proteomes" id="UP000480804"/>
    </source>
</evidence>
<dbReference type="EMBL" id="BMSC01000004">
    <property type="protein sequence ID" value="GGU65907.1"/>
    <property type="molecule type" value="Genomic_DNA"/>
</dbReference>
<keyword evidence="4" id="KW-1185">Reference proteome</keyword>
<accession>A0A8H9HHJ3</accession>
<feature type="compositionally biased region" description="Basic and acidic residues" evidence="1">
    <location>
        <begin position="33"/>
        <end position="50"/>
    </location>
</feature>
<dbReference type="Proteomes" id="UP000480804">
    <property type="component" value="Unassembled WGS sequence"/>
</dbReference>
<proteinExistence type="predicted"/>
<reference evidence="3" key="3">
    <citation type="submission" date="2020-09" db="EMBL/GenBank/DDBJ databases">
        <authorList>
            <person name="Sun Q."/>
            <person name="Ohkuma M."/>
        </authorList>
    </citation>
    <scope>NUCLEOTIDE SEQUENCE</scope>
    <source>
        <strain evidence="3">JCM 4136</strain>
    </source>
</reference>
<evidence type="ECO:0000313" key="2">
    <source>
        <dbReference type="EMBL" id="GFH76939.1"/>
    </source>
</evidence>
<evidence type="ECO:0000313" key="3">
    <source>
        <dbReference type="EMBL" id="GGU65907.1"/>
    </source>
</evidence>
<dbReference type="AlphaFoldDB" id="A0A8H9HHJ3"/>
<reference evidence="2 4" key="2">
    <citation type="submission" date="2020-02" db="EMBL/GenBank/DDBJ databases">
        <title>Whole genome shotgun sequence of Streptomyces gougerotii NBRC 13043.</title>
        <authorList>
            <person name="Ichikawa N."/>
            <person name="Komaki H."/>
            <person name="Tamura T."/>
        </authorList>
    </citation>
    <scope>NUCLEOTIDE SEQUENCE [LARGE SCALE GENOMIC DNA]</scope>
    <source>
        <strain evidence="2 4">NBRC 13043</strain>
    </source>
</reference>
<protein>
    <submittedName>
        <fullName evidence="3">Uncharacterized protein</fullName>
    </submittedName>
</protein>
<evidence type="ECO:0000256" key="1">
    <source>
        <dbReference type="SAM" id="MobiDB-lite"/>
    </source>
</evidence>
<sequence>MGGIPIDGQRVAAEIPPRAPRRLLVPGPGPGQGRRDPHRPARADRGERPPGLHALYALTDAATKAFNALETGSEAAGNEIETTAHEEVAEEFRLIATAHGYLDADPERLVSARDW</sequence>